<comment type="caution">
    <text evidence="1">The sequence shown here is derived from an EMBL/GenBank/DDBJ whole genome shotgun (WGS) entry which is preliminary data.</text>
</comment>
<gene>
    <name evidence="1" type="ORF">M9H77_30185</name>
</gene>
<accession>A0ACB9ZYT4</accession>
<organism evidence="1 2">
    <name type="scientific">Catharanthus roseus</name>
    <name type="common">Madagascar periwinkle</name>
    <name type="synonym">Vinca rosea</name>
    <dbReference type="NCBI Taxonomy" id="4058"/>
    <lineage>
        <taxon>Eukaryota</taxon>
        <taxon>Viridiplantae</taxon>
        <taxon>Streptophyta</taxon>
        <taxon>Embryophyta</taxon>
        <taxon>Tracheophyta</taxon>
        <taxon>Spermatophyta</taxon>
        <taxon>Magnoliopsida</taxon>
        <taxon>eudicotyledons</taxon>
        <taxon>Gunneridae</taxon>
        <taxon>Pentapetalae</taxon>
        <taxon>asterids</taxon>
        <taxon>lamiids</taxon>
        <taxon>Gentianales</taxon>
        <taxon>Apocynaceae</taxon>
        <taxon>Rauvolfioideae</taxon>
        <taxon>Vinceae</taxon>
        <taxon>Catharanthinae</taxon>
        <taxon>Catharanthus</taxon>
    </lineage>
</organism>
<protein>
    <submittedName>
        <fullName evidence="1">Uncharacterized protein</fullName>
    </submittedName>
</protein>
<reference evidence="2" key="1">
    <citation type="journal article" date="2023" name="Nat. Plants">
        <title>Single-cell RNA sequencing provides a high-resolution roadmap for understanding the multicellular compartmentation of specialized metabolism.</title>
        <authorList>
            <person name="Sun S."/>
            <person name="Shen X."/>
            <person name="Li Y."/>
            <person name="Li Y."/>
            <person name="Wang S."/>
            <person name="Li R."/>
            <person name="Zhang H."/>
            <person name="Shen G."/>
            <person name="Guo B."/>
            <person name="Wei J."/>
            <person name="Xu J."/>
            <person name="St-Pierre B."/>
            <person name="Chen S."/>
            <person name="Sun C."/>
        </authorList>
    </citation>
    <scope>NUCLEOTIDE SEQUENCE [LARGE SCALE GENOMIC DNA]</scope>
</reference>
<evidence type="ECO:0000313" key="2">
    <source>
        <dbReference type="Proteomes" id="UP001060085"/>
    </source>
</evidence>
<sequence length="142" mass="15612">MHEHAIWATLEKRTSLRCKDLMNEVQADGGEVARGPASTPTGLGHSFDGHSHNQICTCHCISKRDSGLLVAATRAMSTVLAHNQQPSLLSNGEATTTRHWFFVEIHVVGIGQIHLLHDLVRLSLWCAARFGVRFVPSFPSYG</sequence>
<dbReference type="EMBL" id="CM044707">
    <property type="protein sequence ID" value="KAI5652998.1"/>
    <property type="molecule type" value="Genomic_DNA"/>
</dbReference>
<name>A0ACB9ZYT4_CATRO</name>
<evidence type="ECO:0000313" key="1">
    <source>
        <dbReference type="EMBL" id="KAI5652998.1"/>
    </source>
</evidence>
<keyword evidence="2" id="KW-1185">Reference proteome</keyword>
<dbReference type="Proteomes" id="UP001060085">
    <property type="component" value="Linkage Group LG07"/>
</dbReference>
<proteinExistence type="predicted"/>